<dbReference type="Pfam" id="PF14322">
    <property type="entry name" value="SusD-like_3"/>
    <property type="match status" value="1"/>
</dbReference>
<comment type="similarity">
    <text evidence="2">Belongs to the SusD family.</text>
</comment>
<dbReference type="Proteomes" id="UP000249547">
    <property type="component" value="Unassembled WGS sequence"/>
</dbReference>
<feature type="domain" description="SusD-like N-terminal" evidence="8">
    <location>
        <begin position="23"/>
        <end position="226"/>
    </location>
</feature>
<protein>
    <submittedName>
        <fullName evidence="9">SusD-like starch-binding protein associating with outer membrane</fullName>
    </submittedName>
</protein>
<evidence type="ECO:0000313" key="10">
    <source>
        <dbReference type="Proteomes" id="UP000249547"/>
    </source>
</evidence>
<proteinExistence type="inferred from homology"/>
<dbReference type="RefSeq" id="WP_111595846.1">
    <property type="nucleotide sequence ID" value="NZ_QLLL01000001.1"/>
</dbReference>
<evidence type="ECO:0000256" key="4">
    <source>
        <dbReference type="ARBA" id="ARBA00023136"/>
    </source>
</evidence>
<evidence type="ECO:0000259" key="7">
    <source>
        <dbReference type="Pfam" id="PF07980"/>
    </source>
</evidence>
<evidence type="ECO:0000256" key="5">
    <source>
        <dbReference type="ARBA" id="ARBA00023237"/>
    </source>
</evidence>
<dbReference type="AlphaFoldDB" id="A0A327R4M2"/>
<dbReference type="InterPro" id="IPR011990">
    <property type="entry name" value="TPR-like_helical_dom_sf"/>
</dbReference>
<dbReference type="Gene3D" id="1.25.40.390">
    <property type="match status" value="2"/>
</dbReference>
<dbReference type="GO" id="GO:0009279">
    <property type="term" value="C:cell outer membrane"/>
    <property type="evidence" value="ECO:0007669"/>
    <property type="project" value="UniProtKB-SubCell"/>
</dbReference>
<dbReference type="PROSITE" id="PS51257">
    <property type="entry name" value="PROKAR_LIPOPROTEIN"/>
    <property type="match status" value="1"/>
</dbReference>
<feature type="domain" description="RagB/SusD" evidence="7">
    <location>
        <begin position="325"/>
        <end position="454"/>
    </location>
</feature>
<organism evidence="9 10">
    <name type="scientific">Chitinophaga skermanii</name>
    <dbReference type="NCBI Taxonomy" id="331697"/>
    <lineage>
        <taxon>Bacteria</taxon>
        <taxon>Pseudomonadati</taxon>
        <taxon>Bacteroidota</taxon>
        <taxon>Chitinophagia</taxon>
        <taxon>Chitinophagales</taxon>
        <taxon>Chitinophagaceae</taxon>
        <taxon>Chitinophaga</taxon>
    </lineage>
</organism>
<evidence type="ECO:0000256" key="6">
    <source>
        <dbReference type="SAM" id="SignalP"/>
    </source>
</evidence>
<sequence>MKRIFSFFLIMISYLVLSSCSKDWLDQKPDGSMSTPSTLTDFEALLDENRTYLSPLGIGEIASDDHFTSETIWAAGITNQERNAYTWSKDYPNIEIADWNSSYSGVLKCNVVIDGIEKVILRNASDAIRKNSILGNALFHRARLYFELSQIYAPLYVSSQRNSLDMGVPLRLDPDISVSSSRAINSEVYDQIIKDLETATKLLPEYGEYKIRASKVSAFALLAIINLSIGEYEKASIYCDSVFNAKFRLINFNDVVAGIKNLGRFNDEVILHTTGARYPLLSIGCNIDTFLYSTYKKGDLRKSVYFDSTITRIIYKGAYSNSRNIPFYGIALDEVYLVKSEALCRLNKTKNAVEVLNSLLVQRFELNKYIPYDLNLSSTELLPIILLERRKELILRGRRWLDLKRFNNDPAIAKTLLRNIGGSQYLLQPKSFKYVFPIPDDVISKSGIKQNNGW</sequence>
<keyword evidence="4" id="KW-0472">Membrane</keyword>
<evidence type="ECO:0000256" key="3">
    <source>
        <dbReference type="ARBA" id="ARBA00022729"/>
    </source>
</evidence>
<keyword evidence="3 6" id="KW-0732">Signal</keyword>
<accession>A0A327R4M2</accession>
<evidence type="ECO:0000313" key="9">
    <source>
        <dbReference type="EMBL" id="RAJ10714.1"/>
    </source>
</evidence>
<feature type="signal peptide" evidence="6">
    <location>
        <begin position="1"/>
        <end position="18"/>
    </location>
</feature>
<dbReference type="EMBL" id="QLLL01000001">
    <property type="protein sequence ID" value="RAJ10714.1"/>
    <property type="molecule type" value="Genomic_DNA"/>
</dbReference>
<evidence type="ECO:0000256" key="1">
    <source>
        <dbReference type="ARBA" id="ARBA00004442"/>
    </source>
</evidence>
<reference evidence="9 10" key="1">
    <citation type="submission" date="2018-06" db="EMBL/GenBank/DDBJ databases">
        <title>Genomic Encyclopedia of Archaeal and Bacterial Type Strains, Phase II (KMG-II): from individual species to whole genera.</title>
        <authorList>
            <person name="Goeker M."/>
        </authorList>
    </citation>
    <scope>NUCLEOTIDE SEQUENCE [LARGE SCALE GENOMIC DNA]</scope>
    <source>
        <strain evidence="9 10">DSM 23857</strain>
    </source>
</reference>
<comment type="caution">
    <text evidence="9">The sequence shown here is derived from an EMBL/GenBank/DDBJ whole genome shotgun (WGS) entry which is preliminary data.</text>
</comment>
<keyword evidence="10" id="KW-1185">Reference proteome</keyword>
<feature type="chain" id="PRO_5016426377" evidence="6">
    <location>
        <begin position="19"/>
        <end position="454"/>
    </location>
</feature>
<name>A0A327R4M2_9BACT</name>
<dbReference type="SUPFAM" id="SSF48452">
    <property type="entry name" value="TPR-like"/>
    <property type="match status" value="1"/>
</dbReference>
<evidence type="ECO:0000259" key="8">
    <source>
        <dbReference type="Pfam" id="PF14322"/>
    </source>
</evidence>
<dbReference type="InterPro" id="IPR012944">
    <property type="entry name" value="SusD_RagB_dom"/>
</dbReference>
<gene>
    <name evidence="9" type="ORF">LX64_00320</name>
</gene>
<evidence type="ECO:0000256" key="2">
    <source>
        <dbReference type="ARBA" id="ARBA00006275"/>
    </source>
</evidence>
<dbReference type="Pfam" id="PF07980">
    <property type="entry name" value="SusD_RagB"/>
    <property type="match status" value="1"/>
</dbReference>
<keyword evidence="5" id="KW-0998">Cell outer membrane</keyword>
<comment type="subcellular location">
    <subcellularLocation>
        <location evidence="1">Cell outer membrane</location>
    </subcellularLocation>
</comment>
<dbReference type="OrthoDB" id="653598at2"/>
<dbReference type="InterPro" id="IPR033985">
    <property type="entry name" value="SusD-like_N"/>
</dbReference>